<sequence>MVKTGRREEDDAARGRLERKVKSRHHRGERSPGGGKRWRGESKHHRRSSPRRSGSPERRDRRGGSGKRRKRKEGRSESGSRASSQPRRGGNQRRRSRGSSRSRSRDRRRSRSRDGRRSRSRDRRGDRRGDGRGDGRGDNQRGPAPQGKQPPQVSYNAFDYFSNDISSEKLLPSYIMEEKNKYEKDVFEKAYGLSLGDGIIQVDQFLFDPKEGHQEKMQLMKNDSGTRHTSSKGHYECYSCKAKNVYANVQCRKCKKLRKV</sequence>
<feature type="compositionally biased region" description="Basic residues" evidence="1">
    <location>
        <begin position="64"/>
        <end position="73"/>
    </location>
</feature>
<dbReference type="EMBL" id="KQ234990">
    <property type="protein sequence ID" value="KMZ95354.1"/>
    <property type="molecule type" value="Genomic_DNA"/>
</dbReference>
<reference evidence="2 3" key="1">
    <citation type="submission" date="2011-08" db="EMBL/GenBank/DDBJ databases">
        <title>The Genome Sequence of Plasmodium vivax Mauritania I.</title>
        <authorList>
            <consortium name="The Broad Institute Genome Sequencing Platform"/>
            <consortium name="The Broad Institute Genome Sequencing Center for Infectious Disease"/>
            <person name="Neafsey D."/>
            <person name="Carlton J."/>
            <person name="Barnwell J."/>
            <person name="Collins W."/>
            <person name="Escalante A."/>
            <person name="Mullikin J."/>
            <person name="Saul A."/>
            <person name="Guigo R."/>
            <person name="Camara F."/>
            <person name="Young S.K."/>
            <person name="Zeng Q."/>
            <person name="Gargeya S."/>
            <person name="Fitzgerald M."/>
            <person name="Haas B."/>
            <person name="Abouelleil A."/>
            <person name="Alvarado L."/>
            <person name="Arachchi H.M."/>
            <person name="Berlin A."/>
            <person name="Brown A."/>
            <person name="Chapman S.B."/>
            <person name="Chen Z."/>
            <person name="Dunbar C."/>
            <person name="Freedman E."/>
            <person name="Gearin G."/>
            <person name="Gellesch M."/>
            <person name="Goldberg J."/>
            <person name="Griggs A."/>
            <person name="Gujja S."/>
            <person name="Heiman D."/>
            <person name="Howarth C."/>
            <person name="Larson L."/>
            <person name="Lui A."/>
            <person name="MacDonald P.J.P."/>
            <person name="Montmayeur A."/>
            <person name="Murphy C."/>
            <person name="Neiman D."/>
            <person name="Pearson M."/>
            <person name="Priest M."/>
            <person name="Roberts A."/>
            <person name="Saif S."/>
            <person name="Shea T."/>
            <person name="Shenoy N."/>
            <person name="Sisk P."/>
            <person name="Stolte C."/>
            <person name="Sykes S."/>
            <person name="Wortman J."/>
            <person name="Nusbaum C."/>
            <person name="Birren B."/>
        </authorList>
    </citation>
    <scope>NUCLEOTIDE SEQUENCE [LARGE SCALE GENOMIC DNA]</scope>
    <source>
        <strain evidence="2 3">Mauritania I</strain>
    </source>
</reference>
<accession>A0A0J9TJH3</accession>
<evidence type="ECO:0000313" key="2">
    <source>
        <dbReference type="EMBL" id="KMZ95354.1"/>
    </source>
</evidence>
<dbReference type="Proteomes" id="UP000053776">
    <property type="component" value="Unassembled WGS sequence"/>
</dbReference>
<feature type="region of interest" description="Disordered" evidence="1">
    <location>
        <begin position="1"/>
        <end position="155"/>
    </location>
</feature>
<evidence type="ECO:0000313" key="3">
    <source>
        <dbReference type="Proteomes" id="UP000053776"/>
    </source>
</evidence>
<protein>
    <recommendedName>
        <fullName evidence="4">RanBP2-type domain-containing protein</fullName>
    </recommendedName>
</protein>
<feature type="compositionally biased region" description="Basic residues" evidence="1">
    <location>
        <begin position="90"/>
        <end position="111"/>
    </location>
</feature>
<feature type="compositionally biased region" description="Low complexity" evidence="1">
    <location>
        <begin position="77"/>
        <end position="89"/>
    </location>
</feature>
<name>A0A0J9TJH3_PLAVI</name>
<evidence type="ECO:0000256" key="1">
    <source>
        <dbReference type="SAM" id="MobiDB-lite"/>
    </source>
</evidence>
<feature type="compositionally biased region" description="Basic and acidic residues" evidence="1">
    <location>
        <begin position="112"/>
        <end position="139"/>
    </location>
</feature>
<dbReference type="OrthoDB" id="387563at2759"/>
<evidence type="ECO:0008006" key="4">
    <source>
        <dbReference type="Google" id="ProtNLM"/>
    </source>
</evidence>
<dbReference type="AlphaFoldDB" id="A0A0J9TJH3"/>
<gene>
    <name evidence="2" type="ORF">PVMG_05221</name>
</gene>
<organism evidence="2 3">
    <name type="scientific">Plasmodium vivax Mauritania I</name>
    <dbReference type="NCBI Taxonomy" id="1035515"/>
    <lineage>
        <taxon>Eukaryota</taxon>
        <taxon>Sar</taxon>
        <taxon>Alveolata</taxon>
        <taxon>Apicomplexa</taxon>
        <taxon>Aconoidasida</taxon>
        <taxon>Haemosporida</taxon>
        <taxon>Plasmodiidae</taxon>
        <taxon>Plasmodium</taxon>
        <taxon>Plasmodium (Plasmodium)</taxon>
    </lineage>
</organism>
<feature type="compositionally biased region" description="Basic and acidic residues" evidence="1">
    <location>
        <begin position="1"/>
        <end position="20"/>
    </location>
</feature>
<proteinExistence type="predicted"/>
<feature type="compositionally biased region" description="Basic and acidic residues" evidence="1">
    <location>
        <begin position="54"/>
        <end position="63"/>
    </location>
</feature>